<dbReference type="AlphaFoldDB" id="A0A1W1WSA7"/>
<dbReference type="Pfam" id="PF02152">
    <property type="entry name" value="FolB"/>
    <property type="match status" value="1"/>
</dbReference>
<dbReference type="PANTHER" id="PTHR42844:SF1">
    <property type="entry name" value="DIHYDRONEOPTERIN ALDOLASE 1-RELATED"/>
    <property type="match status" value="1"/>
</dbReference>
<evidence type="ECO:0000259" key="8">
    <source>
        <dbReference type="SMART" id="SM00905"/>
    </source>
</evidence>
<evidence type="ECO:0000256" key="6">
    <source>
        <dbReference type="ARBA" id="ARBA00023239"/>
    </source>
</evidence>
<keyword evidence="6" id="KW-0456">Lyase</keyword>
<keyword evidence="10" id="KW-1185">Reference proteome</keyword>
<proteinExistence type="inferred from homology"/>
<evidence type="ECO:0000256" key="3">
    <source>
        <dbReference type="ARBA" id="ARBA00005708"/>
    </source>
</evidence>
<gene>
    <name evidence="9" type="ORF">SAMN05660197_0887</name>
</gene>
<feature type="domain" description="Dihydroneopterin aldolase/epimerase" evidence="8">
    <location>
        <begin position="5"/>
        <end position="107"/>
    </location>
</feature>
<dbReference type="GO" id="GO:0046656">
    <property type="term" value="P:folic acid biosynthetic process"/>
    <property type="evidence" value="ECO:0007669"/>
    <property type="project" value="UniProtKB-KW"/>
</dbReference>
<name>A0A1W1WSA7_9BACT</name>
<evidence type="ECO:0000256" key="4">
    <source>
        <dbReference type="ARBA" id="ARBA00013043"/>
    </source>
</evidence>
<dbReference type="Gene3D" id="3.30.1130.10">
    <property type="match status" value="1"/>
</dbReference>
<evidence type="ECO:0000256" key="2">
    <source>
        <dbReference type="ARBA" id="ARBA00005013"/>
    </source>
</evidence>
<keyword evidence="5" id="KW-0289">Folate biosynthesis</keyword>
<dbReference type="SUPFAM" id="SSF55620">
    <property type="entry name" value="Tetrahydrobiopterin biosynthesis enzymes-like"/>
    <property type="match status" value="1"/>
</dbReference>
<accession>A0A1W1WSA7</accession>
<dbReference type="GO" id="GO:0005737">
    <property type="term" value="C:cytoplasm"/>
    <property type="evidence" value="ECO:0007669"/>
    <property type="project" value="TreeGrafter"/>
</dbReference>
<organism evidence="9 10">
    <name type="scientific">Nitratiruptor tergarcus DSM 16512</name>
    <dbReference type="NCBI Taxonomy" id="1069081"/>
    <lineage>
        <taxon>Bacteria</taxon>
        <taxon>Pseudomonadati</taxon>
        <taxon>Campylobacterota</taxon>
        <taxon>Epsilonproteobacteria</taxon>
        <taxon>Nautiliales</taxon>
        <taxon>Nitratiruptoraceae</taxon>
        <taxon>Nitratiruptor</taxon>
    </lineage>
</organism>
<dbReference type="EMBL" id="FWWZ01000001">
    <property type="protein sequence ID" value="SMC09089.1"/>
    <property type="molecule type" value="Genomic_DNA"/>
</dbReference>
<dbReference type="NCBIfam" id="TIGR00526">
    <property type="entry name" value="folB_dom"/>
    <property type="match status" value="1"/>
</dbReference>
<evidence type="ECO:0000256" key="7">
    <source>
        <dbReference type="ARBA" id="ARBA00032903"/>
    </source>
</evidence>
<sequence>MEFRIDLRDLEFYAIIGILPQERKMQQKIIVDLWLTYEYAQGFVDYAKVADLIKKHMQKEQFELLEDALISCANLIKESFPQIKNLSIAIKKPQILHNATPSVSLFLKFE</sequence>
<evidence type="ECO:0000256" key="5">
    <source>
        <dbReference type="ARBA" id="ARBA00022909"/>
    </source>
</evidence>
<dbReference type="InterPro" id="IPR006157">
    <property type="entry name" value="FolB_dom"/>
</dbReference>
<dbReference type="EC" id="4.1.2.25" evidence="4"/>
<dbReference type="GO" id="GO:0004150">
    <property type="term" value="F:dihydroneopterin aldolase activity"/>
    <property type="evidence" value="ECO:0007669"/>
    <property type="project" value="UniProtKB-EC"/>
</dbReference>
<dbReference type="InterPro" id="IPR006156">
    <property type="entry name" value="Dihydroneopterin_aldolase"/>
</dbReference>
<dbReference type="OrthoDB" id="5373183at2"/>
<evidence type="ECO:0000313" key="10">
    <source>
        <dbReference type="Proteomes" id="UP000192602"/>
    </source>
</evidence>
<dbReference type="PANTHER" id="PTHR42844">
    <property type="entry name" value="DIHYDRONEOPTERIN ALDOLASE 1-RELATED"/>
    <property type="match status" value="1"/>
</dbReference>
<reference evidence="10" key="1">
    <citation type="submission" date="2017-04" db="EMBL/GenBank/DDBJ databases">
        <authorList>
            <person name="Varghese N."/>
            <person name="Submissions S."/>
        </authorList>
    </citation>
    <scope>NUCLEOTIDE SEQUENCE [LARGE SCALE GENOMIC DNA]</scope>
    <source>
        <strain evidence="10">DSM 16512</strain>
    </source>
</reference>
<evidence type="ECO:0000313" key="9">
    <source>
        <dbReference type="EMBL" id="SMC09089.1"/>
    </source>
</evidence>
<comment type="pathway">
    <text evidence="2">Cofactor biosynthesis; tetrahydrofolate biosynthesis; 2-amino-4-hydroxy-6-hydroxymethyl-7,8-dihydropteridine diphosphate from 7,8-dihydroneopterin triphosphate: step 3/4.</text>
</comment>
<dbReference type="SMART" id="SM00905">
    <property type="entry name" value="FolB"/>
    <property type="match status" value="1"/>
</dbReference>
<evidence type="ECO:0000256" key="1">
    <source>
        <dbReference type="ARBA" id="ARBA00001353"/>
    </source>
</evidence>
<dbReference type="Proteomes" id="UP000192602">
    <property type="component" value="Unassembled WGS sequence"/>
</dbReference>
<dbReference type="STRING" id="1069081.SAMN05660197_0887"/>
<comment type="catalytic activity">
    <reaction evidence="1">
        <text>7,8-dihydroneopterin = 6-hydroxymethyl-7,8-dihydropterin + glycolaldehyde</text>
        <dbReference type="Rhea" id="RHEA:10540"/>
        <dbReference type="ChEBI" id="CHEBI:17001"/>
        <dbReference type="ChEBI" id="CHEBI:17071"/>
        <dbReference type="ChEBI" id="CHEBI:44841"/>
        <dbReference type="EC" id="4.1.2.25"/>
    </reaction>
</comment>
<dbReference type="RefSeq" id="WP_084275338.1">
    <property type="nucleotide sequence ID" value="NZ_AP026671.1"/>
</dbReference>
<comment type="similarity">
    <text evidence="3">Belongs to the DHNA family.</text>
</comment>
<protein>
    <recommendedName>
        <fullName evidence="4">dihydroneopterin aldolase</fullName>
        <ecNumber evidence="4">4.1.2.25</ecNumber>
    </recommendedName>
    <alternativeName>
        <fullName evidence="7">7,8-dihydroneopterin aldolase</fullName>
    </alternativeName>
</protein>
<dbReference type="InterPro" id="IPR043133">
    <property type="entry name" value="GTP-CH-I_C/QueF"/>
</dbReference>